<evidence type="ECO:0000313" key="12">
    <source>
        <dbReference type="Proteomes" id="UP000188268"/>
    </source>
</evidence>
<comment type="subcellular location">
    <subcellularLocation>
        <location evidence="1">Secreted</location>
        <location evidence="1">Cell wall</location>
    </subcellularLocation>
</comment>
<dbReference type="InterPro" id="IPR011050">
    <property type="entry name" value="Pectin_lyase_fold/virulence"/>
</dbReference>
<dbReference type="SUPFAM" id="SSF51126">
    <property type="entry name" value="Pectin lyase-like"/>
    <property type="match status" value="1"/>
</dbReference>
<accession>A0A1R3GUF8</accession>
<dbReference type="GO" id="GO:0071555">
    <property type="term" value="P:cell wall organization"/>
    <property type="evidence" value="ECO:0007669"/>
    <property type="project" value="UniProtKB-KW"/>
</dbReference>
<dbReference type="InterPro" id="IPR000743">
    <property type="entry name" value="Glyco_hydro_28"/>
</dbReference>
<dbReference type="AlphaFoldDB" id="A0A1R3GUF8"/>
<keyword evidence="12" id="KW-1185">Reference proteome</keyword>
<organism evidence="11 12">
    <name type="scientific">Corchorus capsularis</name>
    <name type="common">Jute</name>
    <dbReference type="NCBI Taxonomy" id="210143"/>
    <lineage>
        <taxon>Eukaryota</taxon>
        <taxon>Viridiplantae</taxon>
        <taxon>Streptophyta</taxon>
        <taxon>Embryophyta</taxon>
        <taxon>Tracheophyta</taxon>
        <taxon>Spermatophyta</taxon>
        <taxon>Magnoliopsida</taxon>
        <taxon>eudicotyledons</taxon>
        <taxon>Gunneridae</taxon>
        <taxon>Pentapetalae</taxon>
        <taxon>rosids</taxon>
        <taxon>malvids</taxon>
        <taxon>Malvales</taxon>
        <taxon>Malvaceae</taxon>
        <taxon>Grewioideae</taxon>
        <taxon>Apeibeae</taxon>
        <taxon>Corchorus</taxon>
    </lineage>
</organism>
<evidence type="ECO:0000256" key="9">
    <source>
        <dbReference type="RuleBase" id="RU361169"/>
    </source>
</evidence>
<dbReference type="GO" id="GO:0004650">
    <property type="term" value="F:polygalacturonase activity"/>
    <property type="evidence" value="ECO:0007669"/>
    <property type="project" value="InterPro"/>
</dbReference>
<keyword evidence="5 9" id="KW-0378">Hydrolase</keyword>
<dbReference type="Gene3D" id="2.160.20.10">
    <property type="entry name" value="Single-stranded right-handed beta-helix, Pectin lyase-like"/>
    <property type="match status" value="1"/>
</dbReference>
<evidence type="ECO:0000313" key="11">
    <source>
        <dbReference type="EMBL" id="OMO61686.1"/>
    </source>
</evidence>
<dbReference type="OrthoDB" id="187139at2759"/>
<dbReference type="PROSITE" id="PS00502">
    <property type="entry name" value="POLYGALACTURONASE"/>
    <property type="match status" value="1"/>
</dbReference>
<evidence type="ECO:0000256" key="1">
    <source>
        <dbReference type="ARBA" id="ARBA00004191"/>
    </source>
</evidence>
<protein>
    <submittedName>
        <fullName evidence="11">Glycoside hydrolase, family 28</fullName>
    </submittedName>
</protein>
<evidence type="ECO:0000256" key="3">
    <source>
        <dbReference type="ARBA" id="ARBA00022512"/>
    </source>
</evidence>
<feature type="signal peptide" evidence="10">
    <location>
        <begin position="1"/>
        <end position="23"/>
    </location>
</feature>
<keyword evidence="7" id="KW-0961">Cell wall biogenesis/degradation</keyword>
<feature type="active site" evidence="8">
    <location>
        <position position="240"/>
    </location>
</feature>
<keyword evidence="10" id="KW-0732">Signal</keyword>
<keyword evidence="6 9" id="KW-0326">Glycosidase</keyword>
<evidence type="ECO:0000256" key="10">
    <source>
        <dbReference type="SAM" id="SignalP"/>
    </source>
</evidence>
<dbReference type="Pfam" id="PF00295">
    <property type="entry name" value="Glyco_hydro_28"/>
    <property type="match status" value="1"/>
</dbReference>
<evidence type="ECO:0000256" key="4">
    <source>
        <dbReference type="ARBA" id="ARBA00022525"/>
    </source>
</evidence>
<feature type="chain" id="PRO_5012706613" evidence="10">
    <location>
        <begin position="24"/>
        <end position="405"/>
    </location>
</feature>
<keyword evidence="3" id="KW-0134">Cell wall</keyword>
<dbReference type="PANTHER" id="PTHR31375">
    <property type="match status" value="1"/>
</dbReference>
<dbReference type="OMA" id="HYIDKGH"/>
<dbReference type="InterPro" id="IPR012334">
    <property type="entry name" value="Pectin_lyas_fold"/>
</dbReference>
<evidence type="ECO:0000256" key="7">
    <source>
        <dbReference type="ARBA" id="ARBA00023316"/>
    </source>
</evidence>
<reference evidence="11 12" key="1">
    <citation type="submission" date="2013-09" db="EMBL/GenBank/DDBJ databases">
        <title>Corchorus capsularis genome sequencing.</title>
        <authorList>
            <person name="Alam M."/>
            <person name="Haque M.S."/>
            <person name="Islam M.S."/>
            <person name="Emdad E.M."/>
            <person name="Islam M.M."/>
            <person name="Ahmed B."/>
            <person name="Halim A."/>
            <person name="Hossen Q.M.M."/>
            <person name="Hossain M.Z."/>
            <person name="Ahmed R."/>
            <person name="Khan M.M."/>
            <person name="Islam R."/>
            <person name="Rashid M.M."/>
            <person name="Khan S.A."/>
            <person name="Rahman M.S."/>
            <person name="Alam M."/>
        </authorList>
    </citation>
    <scope>NUCLEOTIDE SEQUENCE [LARGE SCALE GENOMIC DNA]</scope>
    <source>
        <strain evidence="12">cv. CVL-1</strain>
        <tissue evidence="11">Whole seedling</tissue>
    </source>
</reference>
<proteinExistence type="inferred from homology"/>
<sequence>MEALVIFLIALLIGSSHLDVGEGQSNTFNIVNFGAVGDGKTDDSGAFLKAWQALCGTKGATVTLEIPASKTFLISQSDLSGPCSSSSIQIKILGNIVAPEAMAWKGSKECWLCFREVNGLFLYGSGQINGNGASWWTQGKGAERPTALHLHACNNLKLDGLTHLNSQMNHIGVHHCNGVSISNLHIYAPGDSPNTDGIDISGSTQVYISDCFIGTGDDCIAIKGGSSNINITKITCGPGHGISIGSLGEGGKNENVEQVYVRDVIFNATKNGARIKTAPGGSGYARTISFEEITLINTRYPVEIDQRYCNGKAHTCSDKGQAVAVSDVTYRGIHGTSSDEQAIYLDCSSNSGGCTRITIENVNITLSTFPLTKTLQVICNNAHGKAIHTQPVVSCLLPGFKRPFI</sequence>
<dbReference type="Gramene" id="OMO61686">
    <property type="protein sequence ID" value="OMO61686"/>
    <property type="gene ID" value="CCACVL1_23320"/>
</dbReference>
<dbReference type="GO" id="GO:0005975">
    <property type="term" value="P:carbohydrate metabolic process"/>
    <property type="evidence" value="ECO:0007669"/>
    <property type="project" value="InterPro"/>
</dbReference>
<gene>
    <name evidence="11" type="ORF">CCACVL1_23320</name>
</gene>
<dbReference type="EMBL" id="AWWV01013410">
    <property type="protein sequence ID" value="OMO61686.1"/>
    <property type="molecule type" value="Genomic_DNA"/>
</dbReference>
<dbReference type="STRING" id="210143.A0A1R3GUF8"/>
<dbReference type="Proteomes" id="UP000188268">
    <property type="component" value="Unassembled WGS sequence"/>
</dbReference>
<evidence type="ECO:0000256" key="6">
    <source>
        <dbReference type="ARBA" id="ARBA00023295"/>
    </source>
</evidence>
<comment type="similarity">
    <text evidence="2 9">Belongs to the glycosyl hydrolase 28 family.</text>
</comment>
<evidence type="ECO:0000256" key="8">
    <source>
        <dbReference type="PROSITE-ProRule" id="PRU10052"/>
    </source>
</evidence>
<comment type="caution">
    <text evidence="11">The sequence shown here is derived from an EMBL/GenBank/DDBJ whole genome shotgun (WGS) entry which is preliminary data.</text>
</comment>
<evidence type="ECO:0000256" key="5">
    <source>
        <dbReference type="ARBA" id="ARBA00022801"/>
    </source>
</evidence>
<keyword evidence="4" id="KW-0964">Secreted</keyword>
<dbReference type="InterPro" id="IPR006626">
    <property type="entry name" value="PbH1"/>
</dbReference>
<dbReference type="SMART" id="SM00710">
    <property type="entry name" value="PbH1"/>
    <property type="match status" value="7"/>
</dbReference>
<name>A0A1R3GUF8_COCAP</name>
<evidence type="ECO:0000256" key="2">
    <source>
        <dbReference type="ARBA" id="ARBA00008834"/>
    </source>
</evidence>